<accession>A0AAD5K6Y0</accession>
<keyword evidence="7" id="KW-1185">Reference proteome</keyword>
<keyword evidence="3" id="KW-0813">Transport</keyword>
<reference evidence="6" key="1">
    <citation type="journal article" date="2022" name="IScience">
        <title>Evolution of zygomycete secretomes and the origins of terrestrial fungal ecologies.</title>
        <authorList>
            <person name="Chang Y."/>
            <person name="Wang Y."/>
            <person name="Mondo S."/>
            <person name="Ahrendt S."/>
            <person name="Andreopoulos W."/>
            <person name="Barry K."/>
            <person name="Beard J."/>
            <person name="Benny G.L."/>
            <person name="Blankenship S."/>
            <person name="Bonito G."/>
            <person name="Cuomo C."/>
            <person name="Desiro A."/>
            <person name="Gervers K.A."/>
            <person name="Hundley H."/>
            <person name="Kuo A."/>
            <person name="LaButti K."/>
            <person name="Lang B.F."/>
            <person name="Lipzen A."/>
            <person name="O'Donnell K."/>
            <person name="Pangilinan J."/>
            <person name="Reynolds N."/>
            <person name="Sandor L."/>
            <person name="Smith M.E."/>
            <person name="Tsang A."/>
            <person name="Grigoriev I.V."/>
            <person name="Stajich J.E."/>
            <person name="Spatafora J.W."/>
        </authorList>
    </citation>
    <scope>NUCLEOTIDE SEQUENCE</scope>
    <source>
        <strain evidence="6">RSA 2281</strain>
    </source>
</reference>
<comment type="caution">
    <text evidence="6">The sequence shown here is derived from an EMBL/GenBank/DDBJ whole genome shotgun (WGS) entry which is preliminary data.</text>
</comment>
<organism evidence="6 7">
    <name type="scientific">Phascolomyces articulosus</name>
    <dbReference type="NCBI Taxonomy" id="60185"/>
    <lineage>
        <taxon>Eukaryota</taxon>
        <taxon>Fungi</taxon>
        <taxon>Fungi incertae sedis</taxon>
        <taxon>Mucoromycota</taxon>
        <taxon>Mucoromycotina</taxon>
        <taxon>Mucoromycetes</taxon>
        <taxon>Mucorales</taxon>
        <taxon>Lichtheimiaceae</taxon>
        <taxon>Phascolomyces</taxon>
    </lineage>
</organism>
<reference evidence="6" key="2">
    <citation type="submission" date="2023-02" db="EMBL/GenBank/DDBJ databases">
        <authorList>
            <consortium name="DOE Joint Genome Institute"/>
            <person name="Mondo S.J."/>
            <person name="Chang Y."/>
            <person name="Wang Y."/>
            <person name="Ahrendt S."/>
            <person name="Andreopoulos W."/>
            <person name="Barry K."/>
            <person name="Beard J."/>
            <person name="Benny G.L."/>
            <person name="Blankenship S."/>
            <person name="Bonito G."/>
            <person name="Cuomo C."/>
            <person name="Desiro A."/>
            <person name="Gervers K.A."/>
            <person name="Hundley H."/>
            <person name="Kuo A."/>
            <person name="LaButti K."/>
            <person name="Lang B.F."/>
            <person name="Lipzen A."/>
            <person name="O'Donnell K."/>
            <person name="Pangilinan J."/>
            <person name="Reynolds N."/>
            <person name="Sandor L."/>
            <person name="Smith M.W."/>
            <person name="Tsang A."/>
            <person name="Grigoriev I.V."/>
            <person name="Stajich J.E."/>
            <person name="Spatafora J.W."/>
        </authorList>
    </citation>
    <scope>NUCLEOTIDE SEQUENCE</scope>
    <source>
        <strain evidence="6">RSA 2281</strain>
    </source>
</reference>
<evidence type="ECO:0008006" key="8">
    <source>
        <dbReference type="Google" id="ProtNLM"/>
    </source>
</evidence>
<dbReference type="InterPro" id="IPR011990">
    <property type="entry name" value="TPR-like_helical_dom_sf"/>
</dbReference>
<evidence type="ECO:0000256" key="1">
    <source>
        <dbReference type="ARBA" id="ARBA00004514"/>
    </source>
</evidence>
<evidence type="ECO:0000256" key="3">
    <source>
        <dbReference type="ARBA" id="ARBA00022448"/>
    </source>
</evidence>
<evidence type="ECO:0000256" key="2">
    <source>
        <dbReference type="ARBA" id="ARBA00005351"/>
    </source>
</evidence>
<dbReference type="GO" id="GO:0005829">
    <property type="term" value="C:cytosol"/>
    <property type="evidence" value="ECO:0007669"/>
    <property type="project" value="UniProtKB-SubCell"/>
</dbReference>
<protein>
    <recommendedName>
        <fullName evidence="8">DUF410-domain-containing protein</fullName>
    </recommendedName>
</protein>
<evidence type="ECO:0000313" key="6">
    <source>
        <dbReference type="EMBL" id="KAI9271939.1"/>
    </source>
</evidence>
<name>A0AAD5K6Y0_9FUNG</name>
<proteinExistence type="inferred from homology"/>
<dbReference type="FunFam" id="1.25.40.10:FF:000060">
    <property type="entry name" value="Golgi to ER traffic protein 4 homolog"/>
    <property type="match status" value="1"/>
</dbReference>
<feature type="region of interest" description="Disordered" evidence="5">
    <location>
        <begin position="304"/>
        <end position="330"/>
    </location>
</feature>
<dbReference type="PANTHER" id="PTHR12875:SF0">
    <property type="entry name" value="GOLGI TO ER TRAFFIC PROTEIN 4 HOMOLOG"/>
    <property type="match status" value="1"/>
</dbReference>
<dbReference type="AlphaFoldDB" id="A0AAD5K6Y0"/>
<keyword evidence="4" id="KW-0963">Cytoplasm</keyword>
<comment type="subcellular location">
    <subcellularLocation>
        <location evidence="1">Cytoplasm</location>
        <location evidence="1">Cytosol</location>
    </subcellularLocation>
</comment>
<dbReference type="EMBL" id="JAIXMP010000006">
    <property type="protein sequence ID" value="KAI9271939.1"/>
    <property type="molecule type" value="Genomic_DNA"/>
</dbReference>
<comment type="similarity">
    <text evidence="2">Belongs to the GET4 family.</text>
</comment>
<evidence type="ECO:0000256" key="5">
    <source>
        <dbReference type="SAM" id="MobiDB-lite"/>
    </source>
</evidence>
<dbReference type="PANTHER" id="PTHR12875">
    <property type="entry name" value="GOLGI TO ER TRAFFIC PROTEIN 4 HOMOLOG"/>
    <property type="match status" value="1"/>
</dbReference>
<sequence>MAHKGTEKTLQKLKDSVSGGNYYEAHQMYRTVARRYNKQQKYTKSIHLLHDGAVSLMQHKQYASGSDLANYMLDTYNLGNIAVDEKTLDRVVELLSLYPSDEPGRKTFIHNAFSWTQKHGEYREGDPELHDYVGTMYYHEQRYARAEEHLLVGTDQSAVTLGKVAASWSQSESDNTLPGLYIARVVFQLLAMKNIHHATLAYTQFIESAQPEKADTEAKVRRAPADEPETEPVYTDSWLNFTRLVLLTVQRDASPLFQQLRESYKPLSQEQKGFEELLDDIGEVFFQIPRPRKQGNMLQDLMSSLFAGGPPQPQQRQVTGGSRQGGMELD</sequence>
<dbReference type="GO" id="GO:0045048">
    <property type="term" value="P:protein insertion into ER membrane"/>
    <property type="evidence" value="ECO:0007669"/>
    <property type="project" value="InterPro"/>
</dbReference>
<dbReference type="Pfam" id="PF04190">
    <property type="entry name" value="GET4"/>
    <property type="match status" value="1"/>
</dbReference>
<dbReference type="InterPro" id="IPR007317">
    <property type="entry name" value="GET4"/>
</dbReference>
<gene>
    <name evidence="6" type="ORF">BDA99DRAFT_478085</name>
</gene>
<dbReference type="Proteomes" id="UP001209540">
    <property type="component" value="Unassembled WGS sequence"/>
</dbReference>
<dbReference type="Gene3D" id="1.25.40.10">
    <property type="entry name" value="Tetratricopeptide repeat domain"/>
    <property type="match status" value="1"/>
</dbReference>
<evidence type="ECO:0000256" key="4">
    <source>
        <dbReference type="ARBA" id="ARBA00022490"/>
    </source>
</evidence>
<evidence type="ECO:0000313" key="7">
    <source>
        <dbReference type="Proteomes" id="UP001209540"/>
    </source>
</evidence>